<dbReference type="OrthoDB" id="6689546at2"/>
<dbReference type="InterPro" id="IPR037401">
    <property type="entry name" value="SnoaL-like"/>
</dbReference>
<dbReference type="Pfam" id="PF08281">
    <property type="entry name" value="Sigma70_r4_2"/>
    <property type="match status" value="1"/>
</dbReference>
<dbReference type="CDD" id="cd06171">
    <property type="entry name" value="Sigma70_r4"/>
    <property type="match status" value="1"/>
</dbReference>
<dbReference type="GO" id="GO:0003677">
    <property type="term" value="F:DNA binding"/>
    <property type="evidence" value="ECO:0007669"/>
    <property type="project" value="InterPro"/>
</dbReference>
<keyword evidence="4" id="KW-0731">Sigma factor</keyword>
<evidence type="ECO:0000259" key="8">
    <source>
        <dbReference type="Pfam" id="PF08281"/>
    </source>
</evidence>
<dbReference type="InterPro" id="IPR036388">
    <property type="entry name" value="WH-like_DNA-bd_sf"/>
</dbReference>
<dbReference type="NCBIfam" id="NF006089">
    <property type="entry name" value="PRK08241.1"/>
    <property type="match status" value="1"/>
</dbReference>
<dbReference type="Gene3D" id="1.10.10.10">
    <property type="entry name" value="Winged helix-like DNA-binding domain superfamily/Winged helix DNA-binding domain"/>
    <property type="match status" value="1"/>
</dbReference>
<evidence type="ECO:0000256" key="5">
    <source>
        <dbReference type="ARBA" id="ARBA00023163"/>
    </source>
</evidence>
<evidence type="ECO:0000259" key="7">
    <source>
        <dbReference type="Pfam" id="PF04542"/>
    </source>
</evidence>
<feature type="domain" description="RNA polymerase sigma-70 region 2" evidence="7">
    <location>
        <begin position="26"/>
        <end position="91"/>
    </location>
</feature>
<evidence type="ECO:0000259" key="9">
    <source>
        <dbReference type="Pfam" id="PF12680"/>
    </source>
</evidence>
<comment type="similarity">
    <text evidence="1">Belongs to the sigma-70 factor family. ECF subfamily.</text>
</comment>
<dbReference type="Gene3D" id="3.10.450.50">
    <property type="match status" value="1"/>
</dbReference>
<feature type="domain" description="SnoaL-like" evidence="9">
    <location>
        <begin position="221"/>
        <end position="312"/>
    </location>
</feature>
<keyword evidence="3" id="KW-0805">Transcription regulation</keyword>
<dbReference type="NCBIfam" id="TIGR02960">
    <property type="entry name" value="SigX5"/>
    <property type="match status" value="1"/>
</dbReference>
<comment type="subunit">
    <text evidence="2">Interacts transiently with the RNA polymerase catalytic core formed by RpoA, RpoB, RpoC and RpoZ (2 alpha, 1 beta, 1 beta' and 1 omega subunit) to form the RNA polymerase holoenzyme that can initiate transcription.</text>
</comment>
<evidence type="ECO:0000313" key="10">
    <source>
        <dbReference type="EMBL" id="TVZ07178.1"/>
    </source>
</evidence>
<dbReference type="InterPro" id="IPR013324">
    <property type="entry name" value="RNA_pol_sigma_r3/r4-like"/>
</dbReference>
<evidence type="ECO:0000256" key="4">
    <source>
        <dbReference type="ARBA" id="ARBA00023082"/>
    </source>
</evidence>
<dbReference type="PANTHER" id="PTHR43133">
    <property type="entry name" value="RNA POLYMERASE ECF-TYPE SIGMA FACTO"/>
    <property type="match status" value="1"/>
</dbReference>
<feature type="domain" description="RNA polymerase sigma factor 70 region 4 type 2" evidence="8">
    <location>
        <begin position="145"/>
        <end position="197"/>
    </location>
</feature>
<dbReference type="Pfam" id="PF04542">
    <property type="entry name" value="Sigma70_r2"/>
    <property type="match status" value="1"/>
</dbReference>
<evidence type="ECO:0000256" key="6">
    <source>
        <dbReference type="SAM" id="MobiDB-lite"/>
    </source>
</evidence>
<dbReference type="PANTHER" id="PTHR43133:SF65">
    <property type="entry name" value="ECF RNA POLYMERASE SIGMA FACTOR SIGG"/>
    <property type="match status" value="1"/>
</dbReference>
<dbReference type="AlphaFoldDB" id="A0A6P2C792"/>
<reference evidence="10 11" key="1">
    <citation type="submission" date="2018-11" db="EMBL/GenBank/DDBJ databases">
        <title>Trebonia kvetii gen.nov., sp.nov., a novel acidophilic actinobacterium, and proposal of the new actinobacterial family Treboniaceae fam. nov.</title>
        <authorList>
            <person name="Rapoport D."/>
            <person name="Sagova-Mareckova M."/>
            <person name="Sedlacek I."/>
            <person name="Provaznik J."/>
            <person name="Kralova S."/>
            <person name="Pavlinic D."/>
            <person name="Benes V."/>
            <person name="Kopecky J."/>
        </authorList>
    </citation>
    <scope>NUCLEOTIDE SEQUENCE [LARGE SCALE GENOMIC DNA]</scope>
    <source>
        <strain evidence="10 11">15Tr583</strain>
    </source>
</reference>
<sequence>MQTTTQADPGNGAGPDSEEFALLTDQFRSELLVHCYRMLGSVQDAEDQVQETLLRAWRSYGSFEGRSSLRTWLYRIATNACLRAMEQRQRRPLPSGLGAPNDDPTGPIGPPAPEVTWLEPFPDALLRPESADPAAVTAARSGLRLAMIAALQRLPVRQRTVLILRDVLGWRSAEVAELLGVSVTAVNSALQRARDQLKREAPEADEISEPPGQADRALIGRYAAAIENADVAALIELLHEDATLEMPPMTDWFRGQDNVGLFLGTEVLTAPGVFTAVPAVANGQPALAIYRRAQDGARRAYCVQVLTLRGSRVEGIVAFLDPGLFAAFGLPAELPAAGANLVTGQ</sequence>
<dbReference type="Gene3D" id="1.10.1740.10">
    <property type="match status" value="1"/>
</dbReference>
<accession>A0A6P2C792</accession>
<dbReference type="NCBIfam" id="TIGR02937">
    <property type="entry name" value="sigma70-ECF"/>
    <property type="match status" value="1"/>
</dbReference>
<evidence type="ECO:0000313" key="11">
    <source>
        <dbReference type="Proteomes" id="UP000460272"/>
    </source>
</evidence>
<dbReference type="GO" id="GO:0016987">
    <property type="term" value="F:sigma factor activity"/>
    <property type="evidence" value="ECO:0007669"/>
    <property type="project" value="UniProtKB-KW"/>
</dbReference>
<evidence type="ECO:0000256" key="2">
    <source>
        <dbReference type="ARBA" id="ARBA00011344"/>
    </source>
</evidence>
<dbReference type="SUPFAM" id="SSF54427">
    <property type="entry name" value="NTF2-like"/>
    <property type="match status" value="1"/>
</dbReference>
<name>A0A6P2C792_9ACTN</name>
<gene>
    <name evidence="10" type="ORF">EAS64_07710</name>
</gene>
<keyword evidence="5" id="KW-0804">Transcription</keyword>
<dbReference type="InterPro" id="IPR032710">
    <property type="entry name" value="NTF2-like_dom_sf"/>
</dbReference>
<feature type="region of interest" description="Disordered" evidence="6">
    <location>
        <begin position="87"/>
        <end position="108"/>
    </location>
</feature>
<dbReference type="Pfam" id="PF12680">
    <property type="entry name" value="SnoaL_2"/>
    <property type="match status" value="1"/>
</dbReference>
<keyword evidence="11" id="KW-1185">Reference proteome</keyword>
<dbReference type="InterPro" id="IPR014305">
    <property type="entry name" value="RNA_pol_sigma-G_actinobac"/>
</dbReference>
<evidence type="ECO:0000256" key="1">
    <source>
        <dbReference type="ARBA" id="ARBA00010641"/>
    </source>
</evidence>
<dbReference type="InterPro" id="IPR013325">
    <property type="entry name" value="RNA_pol_sigma_r2"/>
</dbReference>
<dbReference type="Proteomes" id="UP000460272">
    <property type="component" value="Unassembled WGS sequence"/>
</dbReference>
<dbReference type="RefSeq" id="WP_145851933.1">
    <property type="nucleotide sequence ID" value="NZ_RPFW01000001.1"/>
</dbReference>
<proteinExistence type="inferred from homology"/>
<evidence type="ECO:0000256" key="3">
    <source>
        <dbReference type="ARBA" id="ARBA00023015"/>
    </source>
</evidence>
<dbReference type="EMBL" id="RPFW01000001">
    <property type="protein sequence ID" value="TVZ07178.1"/>
    <property type="molecule type" value="Genomic_DNA"/>
</dbReference>
<comment type="caution">
    <text evidence="10">The sequence shown here is derived from an EMBL/GenBank/DDBJ whole genome shotgun (WGS) entry which is preliminary data.</text>
</comment>
<dbReference type="GO" id="GO:0006352">
    <property type="term" value="P:DNA-templated transcription initiation"/>
    <property type="evidence" value="ECO:0007669"/>
    <property type="project" value="InterPro"/>
</dbReference>
<dbReference type="InterPro" id="IPR039425">
    <property type="entry name" value="RNA_pol_sigma-70-like"/>
</dbReference>
<dbReference type="InterPro" id="IPR013249">
    <property type="entry name" value="RNA_pol_sigma70_r4_t2"/>
</dbReference>
<dbReference type="InterPro" id="IPR007627">
    <property type="entry name" value="RNA_pol_sigma70_r2"/>
</dbReference>
<organism evidence="10 11">
    <name type="scientific">Trebonia kvetii</name>
    <dbReference type="NCBI Taxonomy" id="2480626"/>
    <lineage>
        <taxon>Bacteria</taxon>
        <taxon>Bacillati</taxon>
        <taxon>Actinomycetota</taxon>
        <taxon>Actinomycetes</taxon>
        <taxon>Streptosporangiales</taxon>
        <taxon>Treboniaceae</taxon>
        <taxon>Trebonia</taxon>
    </lineage>
</organism>
<dbReference type="SUPFAM" id="SSF88659">
    <property type="entry name" value="Sigma3 and sigma4 domains of RNA polymerase sigma factors"/>
    <property type="match status" value="1"/>
</dbReference>
<dbReference type="InterPro" id="IPR014284">
    <property type="entry name" value="RNA_pol_sigma-70_dom"/>
</dbReference>
<protein>
    <submittedName>
        <fullName evidence="10">Sigma-70 family RNA polymerase sigma factor</fullName>
    </submittedName>
</protein>
<dbReference type="SUPFAM" id="SSF88946">
    <property type="entry name" value="Sigma2 domain of RNA polymerase sigma factors"/>
    <property type="match status" value="1"/>
</dbReference>